<feature type="region of interest" description="Disordered" evidence="1">
    <location>
        <begin position="671"/>
        <end position="694"/>
    </location>
</feature>
<comment type="caution">
    <text evidence="2">The sequence shown here is derived from an EMBL/GenBank/DDBJ whole genome shotgun (WGS) entry which is preliminary data.</text>
</comment>
<dbReference type="EMBL" id="MPGH01000026">
    <property type="protein sequence ID" value="OLN95863.1"/>
    <property type="molecule type" value="Genomic_DNA"/>
</dbReference>
<feature type="region of interest" description="Disordered" evidence="1">
    <location>
        <begin position="722"/>
        <end position="804"/>
    </location>
</feature>
<feature type="region of interest" description="Disordered" evidence="1">
    <location>
        <begin position="113"/>
        <end position="155"/>
    </location>
</feature>
<protein>
    <submittedName>
        <fullName evidence="2">Uncharacterized protein</fullName>
    </submittedName>
</protein>
<feature type="compositionally biased region" description="Acidic residues" evidence="1">
    <location>
        <begin position="289"/>
        <end position="302"/>
    </location>
</feature>
<feature type="region of interest" description="Disordered" evidence="1">
    <location>
        <begin position="440"/>
        <end position="469"/>
    </location>
</feature>
<dbReference type="STRING" id="708187.A0A1Q8S364"/>
<feature type="compositionally biased region" description="Basic and acidic residues" evidence="1">
    <location>
        <begin position="783"/>
        <end position="794"/>
    </location>
</feature>
<evidence type="ECO:0000256" key="1">
    <source>
        <dbReference type="SAM" id="MobiDB-lite"/>
    </source>
</evidence>
<feature type="compositionally biased region" description="Polar residues" evidence="1">
    <location>
        <begin position="456"/>
        <end position="468"/>
    </location>
</feature>
<dbReference type="Proteomes" id="UP000186583">
    <property type="component" value="Unassembled WGS sequence"/>
</dbReference>
<feature type="compositionally biased region" description="Low complexity" evidence="1">
    <location>
        <begin position="681"/>
        <end position="692"/>
    </location>
</feature>
<dbReference type="OrthoDB" id="5415512at2759"/>
<keyword evidence="3" id="KW-1185">Reference proteome</keyword>
<name>A0A1Q8S364_9PEZI</name>
<proteinExistence type="predicted"/>
<feature type="region of interest" description="Disordered" evidence="1">
    <location>
        <begin position="1"/>
        <end position="71"/>
    </location>
</feature>
<feature type="compositionally biased region" description="Basic and acidic residues" evidence="1">
    <location>
        <begin position="36"/>
        <end position="50"/>
    </location>
</feature>
<evidence type="ECO:0000313" key="2">
    <source>
        <dbReference type="EMBL" id="OLN95863.1"/>
    </source>
</evidence>
<dbReference type="AlphaFoldDB" id="A0A1Q8S364"/>
<feature type="compositionally biased region" description="Polar residues" evidence="1">
    <location>
        <begin position="622"/>
        <end position="636"/>
    </location>
</feature>
<feature type="compositionally biased region" description="Basic and acidic residues" evidence="1">
    <location>
        <begin position="18"/>
        <end position="29"/>
    </location>
</feature>
<feature type="region of interest" description="Disordered" evidence="1">
    <location>
        <begin position="286"/>
        <end position="305"/>
    </location>
</feature>
<feature type="compositionally biased region" description="Polar residues" evidence="1">
    <location>
        <begin position="734"/>
        <end position="761"/>
    </location>
</feature>
<feature type="compositionally biased region" description="Basic and acidic residues" evidence="1">
    <location>
        <begin position="139"/>
        <end position="152"/>
    </location>
</feature>
<reference evidence="2 3" key="1">
    <citation type="submission" date="2016-11" db="EMBL/GenBank/DDBJ databases">
        <title>Draft Genome Assembly of Colletotrichum chlorophyti a pathogen of herbaceous plants.</title>
        <authorList>
            <person name="Gan P."/>
            <person name="Narusaka M."/>
            <person name="Tsushima A."/>
            <person name="Narusaka Y."/>
            <person name="Takano Y."/>
            <person name="Shirasu K."/>
        </authorList>
    </citation>
    <scope>NUCLEOTIDE SEQUENCE [LARGE SCALE GENOMIC DNA]</scope>
    <source>
        <strain evidence="2 3">NTL11</strain>
    </source>
</reference>
<organism evidence="2 3">
    <name type="scientific">Colletotrichum chlorophyti</name>
    <dbReference type="NCBI Taxonomy" id="708187"/>
    <lineage>
        <taxon>Eukaryota</taxon>
        <taxon>Fungi</taxon>
        <taxon>Dikarya</taxon>
        <taxon>Ascomycota</taxon>
        <taxon>Pezizomycotina</taxon>
        <taxon>Sordariomycetes</taxon>
        <taxon>Hypocreomycetidae</taxon>
        <taxon>Glomerellales</taxon>
        <taxon>Glomerellaceae</taxon>
        <taxon>Colletotrichum</taxon>
    </lineage>
</organism>
<sequence>MASNEKVSALEGGVAKSSGDRSLQRDPFCRARQRLRYGEHESKTGLEEAPRRRRIRSSRASRGPKAPLLTSSGYLGAQHVIAAHGLTNDTRHLPSIDKNSTVCRSFSAAHTQSRFHLTPESDEDVKPSQIRSEALPDGCETRLTDVPGDRPSSRHKLHVFRSQNDAVEPEIPVHLDDNNDGYYCCSCGIRRSDEQHKIRKFRARSPVWRNLCKPCHEKHLATGNYKRIKMLGHFCFDCGFARSSHFNKEHPVKRGQKPAKNLCAHCMKRMSERAVIPAETLLGCSSDERDSDLDENDSDDGDLSERVPVQTLERPAIIREAEAGHNGAISTEARELSSVLVQSSFPEPVQAKLDEYKFDHKNKSTHMEHNQLKYQVPTSSKDEVVVSVSSSTNRTPVVKDAYGARMTEQDDDKDYQKTLRRCDSPVLSNPMIVPVVHVTPTSHTKPGEVGLEPESLLSTHSNSPSKRATFNERVEVRTSPTYWQREHSDSDDSYTNFEHEQYHEDLGDGKKAVPLKDPLIDPNGYSAKRLHVPRPYLSVDDESFYSWSRPDTGQDLPGFGYTPRYTPSTNNSNLSQPHLSSLYTPDKYQTKDQPRCCTDRHGERFTEFASNDQGCFDEARPNPNNRQSHPYNGRTNRCTEGKENQACPYSPVIPESRTPYSSFGDHRIFEPSSGDWTSQHSSSSCTDRTGSSWHSQTYGSNWTARVDGYSDLHGSYHGASAHPHKDFNTEPYATFSNKGQDPFSSDQSFHQPSSNATFSHQHQSRAQKEHWSDEDRETCESFTDSHAKVDRDGPDNAAGWNTNAQHDAACTTDAFEYSKDDEDTSPLVYEHKLPPTGFAMEIPEDMSDSDVHDLFIPGYDEYVPWRKQTSV</sequence>
<feature type="region of interest" description="Disordered" evidence="1">
    <location>
        <begin position="614"/>
        <end position="653"/>
    </location>
</feature>
<gene>
    <name evidence="2" type="ORF">CCHL11_05019</name>
</gene>
<evidence type="ECO:0000313" key="3">
    <source>
        <dbReference type="Proteomes" id="UP000186583"/>
    </source>
</evidence>
<accession>A0A1Q8S364</accession>